<reference evidence="2" key="2">
    <citation type="journal article" date="2022" name="Microb. Genom.">
        <title>A chromosome-scale genome assembly of the tomato pathogen Cladosporium fulvum reveals a compartmentalized genome architecture and the presence of a dispensable chromosome.</title>
        <authorList>
            <person name="Zaccaron A.Z."/>
            <person name="Chen L.H."/>
            <person name="Samaras A."/>
            <person name="Stergiopoulos I."/>
        </authorList>
    </citation>
    <scope>NUCLEOTIDE SEQUENCE</scope>
    <source>
        <strain evidence="2">Race5_Kim</strain>
    </source>
</reference>
<organism evidence="2 3">
    <name type="scientific">Passalora fulva</name>
    <name type="common">Tomato leaf mold</name>
    <name type="synonym">Cladosporium fulvum</name>
    <dbReference type="NCBI Taxonomy" id="5499"/>
    <lineage>
        <taxon>Eukaryota</taxon>
        <taxon>Fungi</taxon>
        <taxon>Dikarya</taxon>
        <taxon>Ascomycota</taxon>
        <taxon>Pezizomycotina</taxon>
        <taxon>Dothideomycetes</taxon>
        <taxon>Dothideomycetidae</taxon>
        <taxon>Mycosphaerellales</taxon>
        <taxon>Mycosphaerellaceae</taxon>
        <taxon>Fulvia</taxon>
    </lineage>
</organism>
<dbReference type="GeneID" id="71994137"/>
<dbReference type="Proteomes" id="UP000756132">
    <property type="component" value="Chromosome 13"/>
</dbReference>
<evidence type="ECO:0000256" key="1">
    <source>
        <dbReference type="SAM" id="MobiDB-lite"/>
    </source>
</evidence>
<gene>
    <name evidence="2" type="ORF">CLAFUR5_14259</name>
</gene>
<dbReference type="KEGG" id="ffu:CLAFUR5_14259"/>
<evidence type="ECO:0000313" key="3">
    <source>
        <dbReference type="Proteomes" id="UP000756132"/>
    </source>
</evidence>
<keyword evidence="3" id="KW-1185">Reference proteome</keyword>
<protein>
    <submittedName>
        <fullName evidence="2">Cell wall protein phiA</fullName>
    </submittedName>
</protein>
<dbReference type="OrthoDB" id="4093325at2759"/>
<dbReference type="RefSeq" id="XP_047769344.1">
    <property type="nucleotide sequence ID" value="XM_047913407.1"/>
</dbReference>
<accession>A0A9Q8PM34</accession>
<name>A0A9Q8PM34_PASFU</name>
<sequence>MGQGVSGYTTGAKPTPRNAERKGFAISKKGYLEFDGTGTMACPPGEKNKDAGWSIWFTNAKKPGFQEGCLEVALRAVKADKPVSCFYTSSSS</sequence>
<dbReference type="AlphaFoldDB" id="A0A9Q8PM34"/>
<reference evidence="2" key="1">
    <citation type="submission" date="2021-12" db="EMBL/GenBank/DDBJ databases">
        <authorList>
            <person name="Zaccaron A."/>
            <person name="Stergiopoulos I."/>
        </authorList>
    </citation>
    <scope>NUCLEOTIDE SEQUENCE</scope>
    <source>
        <strain evidence="2">Race5_Kim</strain>
    </source>
</reference>
<dbReference type="EMBL" id="CP090175">
    <property type="protein sequence ID" value="UJO24978.1"/>
    <property type="molecule type" value="Genomic_DNA"/>
</dbReference>
<evidence type="ECO:0000313" key="2">
    <source>
        <dbReference type="EMBL" id="UJO24978.1"/>
    </source>
</evidence>
<proteinExistence type="predicted"/>
<feature type="region of interest" description="Disordered" evidence="1">
    <location>
        <begin position="1"/>
        <end position="24"/>
    </location>
</feature>